<evidence type="ECO:0000313" key="2">
    <source>
        <dbReference type="EMBL" id="CAA9560483.1"/>
    </source>
</evidence>
<accession>A0A6J4UWP6</accession>
<dbReference type="AlphaFoldDB" id="A0A6J4UWP6"/>
<proteinExistence type="predicted"/>
<gene>
    <name evidence="2" type="ORF">AVDCRST_MAG19-1757</name>
</gene>
<protein>
    <submittedName>
        <fullName evidence="2">Uncharacterized protein</fullName>
    </submittedName>
</protein>
<feature type="compositionally biased region" description="Basic residues" evidence="1">
    <location>
        <begin position="60"/>
        <end position="73"/>
    </location>
</feature>
<evidence type="ECO:0000256" key="1">
    <source>
        <dbReference type="SAM" id="MobiDB-lite"/>
    </source>
</evidence>
<name>A0A6J4UWP6_9BACT</name>
<sequence length="73" mass="7574">MRAETPSAEVCNGFDDDRDGMVDEGFGLGEACTGANGCAGVTVCGSDGGSTCARRGTAQTHRRRAVSRPRLPR</sequence>
<feature type="region of interest" description="Disordered" evidence="1">
    <location>
        <begin position="50"/>
        <end position="73"/>
    </location>
</feature>
<reference evidence="2" key="1">
    <citation type="submission" date="2020-02" db="EMBL/GenBank/DDBJ databases">
        <authorList>
            <person name="Meier V. D."/>
        </authorList>
    </citation>
    <scope>NUCLEOTIDE SEQUENCE</scope>
    <source>
        <strain evidence="2">AVDCRST_MAG19</strain>
    </source>
</reference>
<organism evidence="2">
    <name type="scientific">uncultured Thermomicrobiales bacterium</name>
    <dbReference type="NCBI Taxonomy" id="1645740"/>
    <lineage>
        <taxon>Bacteria</taxon>
        <taxon>Pseudomonadati</taxon>
        <taxon>Thermomicrobiota</taxon>
        <taxon>Thermomicrobia</taxon>
        <taxon>Thermomicrobiales</taxon>
        <taxon>environmental samples</taxon>
    </lineage>
</organism>
<dbReference type="EMBL" id="CADCWL010000073">
    <property type="protein sequence ID" value="CAA9560483.1"/>
    <property type="molecule type" value="Genomic_DNA"/>
</dbReference>